<name>A0A2S9YVV0_9BACT</name>
<protein>
    <submittedName>
        <fullName evidence="3">Uncharacterized protein</fullName>
    </submittedName>
</protein>
<accession>A0A2S9YVV0</accession>
<evidence type="ECO:0000256" key="1">
    <source>
        <dbReference type="SAM" id="Phobius"/>
    </source>
</evidence>
<evidence type="ECO:0000313" key="3">
    <source>
        <dbReference type="EMBL" id="PRQ09169.1"/>
    </source>
</evidence>
<keyword evidence="2" id="KW-0732">Signal</keyword>
<feature type="signal peptide" evidence="2">
    <location>
        <begin position="1"/>
        <end position="20"/>
    </location>
</feature>
<keyword evidence="1" id="KW-1133">Transmembrane helix</keyword>
<comment type="caution">
    <text evidence="3">The sequence shown here is derived from an EMBL/GenBank/DDBJ whole genome shotgun (WGS) entry which is preliminary data.</text>
</comment>
<feature type="transmembrane region" description="Helical" evidence="1">
    <location>
        <begin position="228"/>
        <end position="248"/>
    </location>
</feature>
<reference evidence="3 4" key="1">
    <citation type="submission" date="2018-03" db="EMBL/GenBank/DDBJ databases">
        <title>Draft Genome Sequences of the Obligatory Marine Myxobacteria Enhygromyxa salina SWB007.</title>
        <authorList>
            <person name="Poehlein A."/>
            <person name="Moghaddam J.A."/>
            <person name="Harms H."/>
            <person name="Alanjari M."/>
            <person name="Koenig G.M."/>
            <person name="Daniel R."/>
            <person name="Schaeberle T.F."/>
        </authorList>
    </citation>
    <scope>NUCLEOTIDE SEQUENCE [LARGE SCALE GENOMIC DNA]</scope>
    <source>
        <strain evidence="3 4">SWB007</strain>
    </source>
</reference>
<keyword evidence="1" id="KW-0472">Membrane</keyword>
<dbReference type="AlphaFoldDB" id="A0A2S9YVV0"/>
<sequence length="273" mass="29029">MFASCWVCAAALLLPHSSHATPPPADTRDRSVCLEVDVEGLGDSGIGLDQTVRAQLGPRITQAGFVLVAADEATVVLQVRFRALQSGDYDYGVHFELVDHDQREPVIEWVDCHMCVDARLMPLLDEQTPKLLAALDARVAAVEPEPRSVPPPVLMPARDVETGEIVAEPDRSVEPPPRRITTVGISGAVIAGIGVGVLIGAGRELSRGVVVDDVGREQVVRVDHRPSGYVLLGVGTTAVAAGLTMLLVDVGRQTRLYPLASRDDAGLGVIGKF</sequence>
<dbReference type="EMBL" id="PVNL01000030">
    <property type="protein sequence ID" value="PRQ09169.1"/>
    <property type="molecule type" value="Genomic_DNA"/>
</dbReference>
<keyword evidence="1" id="KW-0812">Transmembrane</keyword>
<evidence type="ECO:0000313" key="4">
    <source>
        <dbReference type="Proteomes" id="UP000238823"/>
    </source>
</evidence>
<dbReference type="OrthoDB" id="9845138at2"/>
<dbReference type="Proteomes" id="UP000238823">
    <property type="component" value="Unassembled WGS sequence"/>
</dbReference>
<dbReference type="RefSeq" id="WP_146157380.1">
    <property type="nucleotide sequence ID" value="NZ_PVNL01000030.1"/>
</dbReference>
<organism evidence="3 4">
    <name type="scientific">Enhygromyxa salina</name>
    <dbReference type="NCBI Taxonomy" id="215803"/>
    <lineage>
        <taxon>Bacteria</taxon>
        <taxon>Pseudomonadati</taxon>
        <taxon>Myxococcota</taxon>
        <taxon>Polyangia</taxon>
        <taxon>Nannocystales</taxon>
        <taxon>Nannocystaceae</taxon>
        <taxon>Enhygromyxa</taxon>
    </lineage>
</organism>
<evidence type="ECO:0000256" key="2">
    <source>
        <dbReference type="SAM" id="SignalP"/>
    </source>
</evidence>
<proteinExistence type="predicted"/>
<gene>
    <name evidence="3" type="ORF">ENSA7_11590</name>
</gene>
<feature type="chain" id="PRO_5015584975" evidence="2">
    <location>
        <begin position="21"/>
        <end position="273"/>
    </location>
</feature>